<evidence type="ECO:0000313" key="1">
    <source>
        <dbReference type="EMBL" id="TQL58554.1"/>
    </source>
</evidence>
<reference evidence="1 2" key="1">
    <citation type="submission" date="2019-06" db="EMBL/GenBank/DDBJ databases">
        <title>Sequencing the genomes of 1000 actinobacteria strains.</title>
        <authorList>
            <person name="Klenk H.-P."/>
        </authorList>
    </citation>
    <scope>NUCLEOTIDE SEQUENCE [LARGE SCALE GENOMIC DNA]</scope>
    <source>
        <strain evidence="1 2">DSM 4813</strain>
    </source>
</reference>
<keyword evidence="2" id="KW-1185">Reference proteome</keyword>
<comment type="caution">
    <text evidence="1">The sequence shown here is derived from an EMBL/GenBank/DDBJ whole genome shotgun (WGS) entry which is preliminary data.</text>
</comment>
<sequence>MNASVIGVVSSVRVRTVEDVARDTADAAFSLLQRQRPGRDDVQLWEQVRDLLSGGVVRQCLLALAVGVELPQKVVDLVVAVDVAQRAADSAREAARVAAVVVKPARDREWVAAADFPPAWREDLPADLTGEDDALWCEAKSHPVELLGAVCTRRRGHTGRHARGDGERIVAVWR</sequence>
<dbReference type="EMBL" id="VFOS01000003">
    <property type="protein sequence ID" value="TQL58554.1"/>
    <property type="molecule type" value="Genomic_DNA"/>
</dbReference>
<name>A0A542ZDY5_RARFA</name>
<gene>
    <name evidence="1" type="ORF">FB461_1969</name>
</gene>
<proteinExistence type="predicted"/>
<dbReference type="RefSeq" id="WP_142121553.1">
    <property type="nucleotide sequence ID" value="NZ_BAAASV010000002.1"/>
</dbReference>
<protein>
    <submittedName>
        <fullName evidence="1">Uncharacterized protein</fullName>
    </submittedName>
</protein>
<dbReference type="Proteomes" id="UP000315389">
    <property type="component" value="Unassembled WGS sequence"/>
</dbReference>
<accession>A0A542ZDY5</accession>
<dbReference type="AlphaFoldDB" id="A0A542ZDY5"/>
<evidence type="ECO:0000313" key="2">
    <source>
        <dbReference type="Proteomes" id="UP000315389"/>
    </source>
</evidence>
<organism evidence="1 2">
    <name type="scientific">Rarobacter faecitabidus</name>
    <dbReference type="NCBI Taxonomy" id="13243"/>
    <lineage>
        <taxon>Bacteria</taxon>
        <taxon>Bacillati</taxon>
        <taxon>Actinomycetota</taxon>
        <taxon>Actinomycetes</taxon>
        <taxon>Micrococcales</taxon>
        <taxon>Rarobacteraceae</taxon>
        <taxon>Rarobacter</taxon>
    </lineage>
</organism>